<proteinExistence type="predicted"/>
<dbReference type="EMBL" id="GBRH01194858">
    <property type="protein sequence ID" value="JAE03038.1"/>
    <property type="molecule type" value="Transcribed_RNA"/>
</dbReference>
<name>A0A0A9F442_ARUDO</name>
<protein>
    <submittedName>
        <fullName evidence="1">Uncharacterized protein</fullName>
    </submittedName>
</protein>
<reference evidence="1" key="2">
    <citation type="journal article" date="2015" name="Data Brief">
        <title>Shoot transcriptome of the giant reed, Arundo donax.</title>
        <authorList>
            <person name="Barrero R.A."/>
            <person name="Guerrero F.D."/>
            <person name="Moolhuijzen P."/>
            <person name="Goolsby J.A."/>
            <person name="Tidwell J."/>
            <person name="Bellgard S.E."/>
            <person name="Bellgard M.I."/>
        </authorList>
    </citation>
    <scope>NUCLEOTIDE SEQUENCE</scope>
    <source>
        <tissue evidence="1">Shoot tissue taken approximately 20 cm above the soil surface</tissue>
    </source>
</reference>
<organism evidence="1">
    <name type="scientific">Arundo donax</name>
    <name type="common">Giant reed</name>
    <name type="synonym">Donax arundinaceus</name>
    <dbReference type="NCBI Taxonomy" id="35708"/>
    <lineage>
        <taxon>Eukaryota</taxon>
        <taxon>Viridiplantae</taxon>
        <taxon>Streptophyta</taxon>
        <taxon>Embryophyta</taxon>
        <taxon>Tracheophyta</taxon>
        <taxon>Spermatophyta</taxon>
        <taxon>Magnoliopsida</taxon>
        <taxon>Liliopsida</taxon>
        <taxon>Poales</taxon>
        <taxon>Poaceae</taxon>
        <taxon>PACMAD clade</taxon>
        <taxon>Arundinoideae</taxon>
        <taxon>Arundineae</taxon>
        <taxon>Arundo</taxon>
    </lineage>
</organism>
<dbReference type="AlphaFoldDB" id="A0A0A9F442"/>
<accession>A0A0A9F442</accession>
<evidence type="ECO:0000313" key="1">
    <source>
        <dbReference type="EMBL" id="JAE03038.1"/>
    </source>
</evidence>
<sequence>MILFDFCDQTVATCSAELRSLTPSLSLSSTAAVRCEVVVGTTTVPCLSMNGMHGGPGLLAK</sequence>
<reference evidence="1" key="1">
    <citation type="submission" date="2014-09" db="EMBL/GenBank/DDBJ databases">
        <authorList>
            <person name="Magalhaes I.L.F."/>
            <person name="Oliveira U."/>
            <person name="Santos F.R."/>
            <person name="Vidigal T.H.D.A."/>
            <person name="Brescovit A.D."/>
            <person name="Santos A.J."/>
        </authorList>
    </citation>
    <scope>NUCLEOTIDE SEQUENCE</scope>
    <source>
        <tissue evidence="1">Shoot tissue taken approximately 20 cm above the soil surface</tissue>
    </source>
</reference>